<feature type="compositionally biased region" description="Low complexity" evidence="3">
    <location>
        <begin position="252"/>
        <end position="273"/>
    </location>
</feature>
<organism evidence="5 6">
    <name type="scientific">Thalassiosira oceanica</name>
    <name type="common">Marine diatom</name>
    <dbReference type="NCBI Taxonomy" id="159749"/>
    <lineage>
        <taxon>Eukaryota</taxon>
        <taxon>Sar</taxon>
        <taxon>Stramenopiles</taxon>
        <taxon>Ochrophyta</taxon>
        <taxon>Bacillariophyta</taxon>
        <taxon>Coscinodiscophyceae</taxon>
        <taxon>Thalassiosirophycidae</taxon>
        <taxon>Thalassiosirales</taxon>
        <taxon>Thalassiosiraceae</taxon>
        <taxon>Thalassiosira</taxon>
    </lineage>
</organism>
<protein>
    <recommendedName>
        <fullName evidence="7">Leucine-rich repeat-containing N-terminal plant-type domain-containing protein</fullName>
    </recommendedName>
</protein>
<sequence length="886" mass="96229">MTEKSESSDTSAASPQEEIEHEEDAETAQAILPELDAGTDRSKSEEEAKSKSPDDRPPDDAAPAQTPAAADPATEVTSESSPDDSTVPAPPPPGPTAPSTNTNTGAIARGNEADAPTAKPRIIAAAVCLVVCAVAAIVGGVLGTRSSRNSSGNINAAAVPDPGGEVPTSSPVMLRAMPSRAPSSMDETNKIVSPSISGSDTLTPSSNASPDDPSNAPFSLAPSIKSLEDSSEPTSSTTDDQILTIEAPVSDTPTKQTTTLAPTSTAPSSAGPVSARLQAAIGKLSDLSGEDVFNDTSSPQFLAAMWISHEDTLQLGVDDPRFEQRYIMALFYYAMDGNNWNQKQGWLSGESECYWFGIDGNARGCGGDGVGGCIARGDFVGDYDKICRLDMGRLNNLYGQLPSELGNLAEMRYFEIQDDYLYGTLPQTLGNWDKLHTFLVGGNFLSGGFPATFEGNEMLGTIFLDRNRFNTTFPNVFSTLKNLEWLDAEQNGFKGSLPASITSLKRLRILNLNDNSLTGHLPDEWDEDNLIEDFEVADNDFEGPLPHTLASARFLKDIHLSRNQLTGSLPTSYNNLGSLEELYLDGNQFTGELPQAASIYDGLQELSIHSNNFEGRFPTENFENTLRVKTLELHGNPLLTGVITDNICARRDPSLSYTRLLSLTAICDMIDCGCCDCYDFDGDLILIALPTRSPVQEVQTPTNLDETGEIIPQPTASPVTWSPISVGERKQSGITEQIEREVLQRGAVFFVMDDTDPRLKALHWILYSDKLQLGTQDANLNQRYVLAVMAFSLESVEWFNCGRHMNVGPNGMDNLFVNEDCIFDNKSTGQKEDFKIWLSSTDECEWFGVICSSDGVVRGLELSEFYIRNREGEGNKFSQQCLYPRV</sequence>
<dbReference type="InterPro" id="IPR032675">
    <property type="entry name" value="LRR_dom_sf"/>
</dbReference>
<dbReference type="Proteomes" id="UP000266841">
    <property type="component" value="Unassembled WGS sequence"/>
</dbReference>
<dbReference type="InterPro" id="IPR001611">
    <property type="entry name" value="Leu-rich_rpt"/>
</dbReference>
<dbReference type="FunFam" id="3.80.10.10:FF:000041">
    <property type="entry name" value="LRR receptor-like serine/threonine-protein kinase ERECTA"/>
    <property type="match status" value="1"/>
</dbReference>
<keyword evidence="6" id="KW-1185">Reference proteome</keyword>
<reference evidence="5 6" key="1">
    <citation type="journal article" date="2012" name="Genome Biol.">
        <title>Genome and low-iron response of an oceanic diatom adapted to chronic iron limitation.</title>
        <authorList>
            <person name="Lommer M."/>
            <person name="Specht M."/>
            <person name="Roy A.S."/>
            <person name="Kraemer L."/>
            <person name="Andreson R."/>
            <person name="Gutowska M.A."/>
            <person name="Wolf J."/>
            <person name="Bergner S.V."/>
            <person name="Schilhabel M.B."/>
            <person name="Klostermeier U.C."/>
            <person name="Beiko R.G."/>
            <person name="Rosenstiel P."/>
            <person name="Hippler M."/>
            <person name="Laroche J."/>
        </authorList>
    </citation>
    <scope>NUCLEOTIDE SEQUENCE [LARGE SCALE GENOMIC DNA]</scope>
    <source>
        <strain evidence="5 6">CCMP1005</strain>
    </source>
</reference>
<evidence type="ECO:0000256" key="2">
    <source>
        <dbReference type="ARBA" id="ARBA00022737"/>
    </source>
</evidence>
<feature type="compositionally biased region" description="Low complexity" evidence="3">
    <location>
        <begin position="204"/>
        <end position="217"/>
    </location>
</feature>
<keyword evidence="4" id="KW-0472">Membrane</keyword>
<dbReference type="Pfam" id="PF00560">
    <property type="entry name" value="LRR_1"/>
    <property type="match status" value="2"/>
</dbReference>
<feature type="transmembrane region" description="Helical" evidence="4">
    <location>
        <begin position="122"/>
        <end position="143"/>
    </location>
</feature>
<dbReference type="SUPFAM" id="SSF52058">
    <property type="entry name" value="L domain-like"/>
    <property type="match status" value="1"/>
</dbReference>
<evidence type="ECO:0000256" key="4">
    <source>
        <dbReference type="SAM" id="Phobius"/>
    </source>
</evidence>
<evidence type="ECO:0000256" key="1">
    <source>
        <dbReference type="ARBA" id="ARBA00022614"/>
    </source>
</evidence>
<dbReference type="eggNOG" id="KOG0619">
    <property type="taxonomic scope" value="Eukaryota"/>
</dbReference>
<proteinExistence type="predicted"/>
<evidence type="ECO:0000256" key="3">
    <source>
        <dbReference type="SAM" id="MobiDB-lite"/>
    </source>
</evidence>
<dbReference type="Gene3D" id="3.80.10.10">
    <property type="entry name" value="Ribonuclease Inhibitor"/>
    <property type="match status" value="2"/>
</dbReference>
<gene>
    <name evidence="5" type="ORF">THAOC_12449</name>
</gene>
<feature type="region of interest" description="Disordered" evidence="3">
    <location>
        <begin position="1"/>
        <end position="115"/>
    </location>
</feature>
<dbReference type="AlphaFoldDB" id="K0SK23"/>
<feature type="compositionally biased region" description="Basic and acidic residues" evidence="3">
    <location>
        <begin position="38"/>
        <end position="59"/>
    </location>
</feature>
<dbReference type="OrthoDB" id="45774at2759"/>
<feature type="region of interest" description="Disordered" evidence="3">
    <location>
        <begin position="143"/>
        <end position="273"/>
    </location>
</feature>
<name>K0SK23_THAOC</name>
<accession>K0SK23</accession>
<dbReference type="InterPro" id="IPR053038">
    <property type="entry name" value="RLP_Defense"/>
</dbReference>
<evidence type="ECO:0000313" key="6">
    <source>
        <dbReference type="Proteomes" id="UP000266841"/>
    </source>
</evidence>
<keyword evidence="4" id="KW-0812">Transmembrane</keyword>
<dbReference type="EMBL" id="AGNL01014634">
    <property type="protein sequence ID" value="EJK66618.1"/>
    <property type="molecule type" value="Genomic_DNA"/>
</dbReference>
<keyword evidence="4" id="KW-1133">Transmembrane helix</keyword>
<evidence type="ECO:0008006" key="7">
    <source>
        <dbReference type="Google" id="ProtNLM"/>
    </source>
</evidence>
<keyword evidence="2" id="KW-0677">Repeat</keyword>
<feature type="compositionally biased region" description="Polar residues" evidence="3">
    <location>
        <begin position="144"/>
        <end position="154"/>
    </location>
</feature>
<comment type="caution">
    <text evidence="5">The sequence shown here is derived from an EMBL/GenBank/DDBJ whole genome shotgun (WGS) entry which is preliminary data.</text>
</comment>
<evidence type="ECO:0000313" key="5">
    <source>
        <dbReference type="EMBL" id="EJK66618.1"/>
    </source>
</evidence>
<feature type="compositionally biased region" description="Low complexity" evidence="3">
    <location>
        <begin position="61"/>
        <end position="73"/>
    </location>
</feature>
<feature type="compositionally biased region" description="Acidic residues" evidence="3">
    <location>
        <begin position="17"/>
        <end position="26"/>
    </location>
</feature>
<feature type="compositionally biased region" description="Polar residues" evidence="3">
    <location>
        <begin position="181"/>
        <end position="203"/>
    </location>
</feature>
<dbReference type="PANTHER" id="PTHR48064">
    <property type="entry name" value="OS01G0750400 PROTEIN"/>
    <property type="match status" value="1"/>
</dbReference>
<dbReference type="PANTHER" id="PTHR48064:SF6">
    <property type="entry name" value="RECEPTOR-LIKE PROTEIN KINASE 2"/>
    <property type="match status" value="1"/>
</dbReference>
<keyword evidence="1" id="KW-0433">Leucine-rich repeat</keyword>